<keyword evidence="2" id="KW-1185">Reference proteome</keyword>
<organism evidence="1 2">
    <name type="scientific">Schistosoma mattheei</name>
    <dbReference type="NCBI Taxonomy" id="31246"/>
    <lineage>
        <taxon>Eukaryota</taxon>
        <taxon>Metazoa</taxon>
        <taxon>Spiralia</taxon>
        <taxon>Lophotrochozoa</taxon>
        <taxon>Platyhelminthes</taxon>
        <taxon>Trematoda</taxon>
        <taxon>Digenea</taxon>
        <taxon>Strigeidida</taxon>
        <taxon>Schistosomatoidea</taxon>
        <taxon>Schistosomatidae</taxon>
        <taxon>Schistosoma</taxon>
    </lineage>
</organism>
<proteinExistence type="predicted"/>
<accession>A0A3P8EN27</accession>
<sequence>MVMGGTIFPHKRIHKPTWISPDHTTESQIDHICINKNSEVQWNM</sequence>
<reference evidence="1 2" key="1">
    <citation type="submission" date="2018-11" db="EMBL/GenBank/DDBJ databases">
        <authorList>
            <consortium name="Pathogen Informatics"/>
        </authorList>
    </citation>
    <scope>NUCLEOTIDE SEQUENCE [LARGE SCALE GENOMIC DNA]</scope>
    <source>
        <strain>Denwood</strain>
        <strain evidence="2">Zambia</strain>
    </source>
</reference>
<evidence type="ECO:0000313" key="2">
    <source>
        <dbReference type="Proteomes" id="UP000269396"/>
    </source>
</evidence>
<evidence type="ECO:0000313" key="1">
    <source>
        <dbReference type="EMBL" id="VDP55920.1"/>
    </source>
</evidence>
<dbReference type="Proteomes" id="UP000269396">
    <property type="component" value="Unassembled WGS sequence"/>
</dbReference>
<name>A0A3P8EN27_9TREM</name>
<dbReference type="AlphaFoldDB" id="A0A3P8EN27"/>
<gene>
    <name evidence="1" type="ORF">SMTD_LOCUS10765</name>
</gene>
<dbReference type="EMBL" id="UZAL01030853">
    <property type="protein sequence ID" value="VDP55920.1"/>
    <property type="molecule type" value="Genomic_DNA"/>
</dbReference>
<protein>
    <submittedName>
        <fullName evidence="1">Uncharacterized protein</fullName>
    </submittedName>
</protein>